<dbReference type="PANTHER" id="PTHR43877">
    <property type="entry name" value="AMINOALKYLPHOSPHONATE N-ACETYLTRANSFERASE-RELATED-RELATED"/>
    <property type="match status" value="1"/>
</dbReference>
<protein>
    <submittedName>
        <fullName evidence="5">GNAT family N-acetyltransferase</fullName>
    </submittedName>
</protein>
<feature type="region of interest" description="Disordered" evidence="3">
    <location>
        <begin position="376"/>
        <end position="426"/>
    </location>
</feature>
<reference evidence="5" key="2">
    <citation type="submission" date="2021-04" db="EMBL/GenBank/DDBJ databases">
        <authorList>
            <person name="Gilroy R."/>
        </authorList>
    </citation>
    <scope>NUCLEOTIDE SEQUENCE</scope>
    <source>
        <strain evidence="5">ChiHjej12B11-14209</strain>
    </source>
</reference>
<evidence type="ECO:0000313" key="6">
    <source>
        <dbReference type="Proteomes" id="UP000824062"/>
    </source>
</evidence>
<dbReference type="InterPro" id="IPR000182">
    <property type="entry name" value="GNAT_dom"/>
</dbReference>
<name>A0A9D2EZG4_9ACTN</name>
<evidence type="ECO:0000259" key="4">
    <source>
        <dbReference type="PROSITE" id="PS51186"/>
    </source>
</evidence>
<keyword evidence="2" id="KW-0012">Acyltransferase</keyword>
<reference evidence="5" key="1">
    <citation type="journal article" date="2021" name="PeerJ">
        <title>Extensive microbial diversity within the chicken gut microbiome revealed by metagenomics and culture.</title>
        <authorList>
            <person name="Gilroy R."/>
            <person name="Ravi A."/>
            <person name="Getino M."/>
            <person name="Pursley I."/>
            <person name="Horton D.L."/>
            <person name="Alikhan N.F."/>
            <person name="Baker D."/>
            <person name="Gharbi K."/>
            <person name="Hall N."/>
            <person name="Watson M."/>
            <person name="Adriaenssens E.M."/>
            <person name="Foster-Nyarko E."/>
            <person name="Jarju S."/>
            <person name="Secka A."/>
            <person name="Antonio M."/>
            <person name="Oren A."/>
            <person name="Chaudhuri R.R."/>
            <person name="La Ragione R."/>
            <person name="Hildebrand F."/>
            <person name="Pallen M.J."/>
        </authorList>
    </citation>
    <scope>NUCLEOTIDE SEQUENCE</scope>
    <source>
        <strain evidence="5">ChiHjej12B11-14209</strain>
    </source>
</reference>
<evidence type="ECO:0000256" key="3">
    <source>
        <dbReference type="SAM" id="MobiDB-lite"/>
    </source>
</evidence>
<organism evidence="5 6">
    <name type="scientific">Candidatus Olsenella pullistercoris</name>
    <dbReference type="NCBI Taxonomy" id="2838712"/>
    <lineage>
        <taxon>Bacteria</taxon>
        <taxon>Bacillati</taxon>
        <taxon>Actinomycetota</taxon>
        <taxon>Coriobacteriia</taxon>
        <taxon>Coriobacteriales</taxon>
        <taxon>Atopobiaceae</taxon>
        <taxon>Olsenella</taxon>
    </lineage>
</organism>
<sequence>MSKIREMLPGEYGLLDEFLYQAIHTEPGEPRPPRSVTAGPALGAYVEGFGRTGDVAVCAEEGGEVVGAAWARLMRGYGFAGDGVPDLAVSVLPGHRGRGVGTALLSSLIERCSELGHPALSLSVQRSNPAVRLYERLGFREVSGDDGEAVMALPLGGSDEDARGGAPFERARAAALRVLTAPALAGRAYLQGGLVPWVASGRDSGRLHGDVDVSVRLGDMPIVRAWLAAEGLHDPVLDSLELPCNDQHGDFGVHAVVDGVLVSFCPFCFEGCELRQRNAALVATDGFDALLEAVIPGVAEGDLFERRGLSGGVAIGCATLESVRAVKVTSGREKDALDVAEIDRIGCDPARYARVSASYRAMRIACVAHGEWAGHLKARGRPPRDPPLSHGRPVHHHQRKGAESAREPYGGSRPYPSSIFASAAPP</sequence>
<dbReference type="EMBL" id="DXBM01000048">
    <property type="protein sequence ID" value="HIZ46482.1"/>
    <property type="molecule type" value="Genomic_DNA"/>
</dbReference>
<evidence type="ECO:0000256" key="2">
    <source>
        <dbReference type="ARBA" id="ARBA00023315"/>
    </source>
</evidence>
<proteinExistence type="predicted"/>
<dbReference type="InterPro" id="IPR050832">
    <property type="entry name" value="Bact_Acetyltransf"/>
</dbReference>
<dbReference type="AlphaFoldDB" id="A0A9D2EZG4"/>
<comment type="caution">
    <text evidence="5">The sequence shown here is derived from an EMBL/GenBank/DDBJ whole genome shotgun (WGS) entry which is preliminary data.</text>
</comment>
<dbReference type="GO" id="GO:0016747">
    <property type="term" value="F:acyltransferase activity, transferring groups other than amino-acyl groups"/>
    <property type="evidence" value="ECO:0007669"/>
    <property type="project" value="InterPro"/>
</dbReference>
<keyword evidence="1" id="KW-0808">Transferase</keyword>
<gene>
    <name evidence="5" type="ORF">IAA19_05625</name>
</gene>
<dbReference type="InterPro" id="IPR016181">
    <property type="entry name" value="Acyl_CoA_acyltransferase"/>
</dbReference>
<dbReference type="SUPFAM" id="SSF55729">
    <property type="entry name" value="Acyl-CoA N-acyltransferases (Nat)"/>
    <property type="match status" value="1"/>
</dbReference>
<dbReference type="CDD" id="cd04301">
    <property type="entry name" value="NAT_SF"/>
    <property type="match status" value="1"/>
</dbReference>
<accession>A0A9D2EZG4</accession>
<evidence type="ECO:0000313" key="5">
    <source>
        <dbReference type="EMBL" id="HIZ46482.1"/>
    </source>
</evidence>
<evidence type="ECO:0000256" key="1">
    <source>
        <dbReference type="ARBA" id="ARBA00022679"/>
    </source>
</evidence>
<feature type="domain" description="N-acetyltransferase" evidence="4">
    <location>
        <begin position="2"/>
        <end position="156"/>
    </location>
</feature>
<dbReference type="Gene3D" id="3.40.630.30">
    <property type="match status" value="1"/>
</dbReference>
<dbReference type="Pfam" id="PF00583">
    <property type="entry name" value="Acetyltransf_1"/>
    <property type="match status" value="1"/>
</dbReference>
<dbReference type="Proteomes" id="UP000824062">
    <property type="component" value="Unassembled WGS sequence"/>
</dbReference>
<dbReference type="PROSITE" id="PS51186">
    <property type="entry name" value="GNAT"/>
    <property type="match status" value="1"/>
</dbReference>